<dbReference type="Gene3D" id="1.10.630.10">
    <property type="entry name" value="Cytochrome P450"/>
    <property type="match status" value="1"/>
</dbReference>
<feature type="binding site" description="axial binding residue" evidence="9">
    <location>
        <position position="396"/>
    </location>
    <ligand>
        <name>heme</name>
        <dbReference type="ChEBI" id="CHEBI:30413"/>
    </ligand>
    <ligandPart>
        <name>Fe</name>
        <dbReference type="ChEBI" id="CHEBI:18248"/>
    </ligandPart>
</feature>
<evidence type="ECO:0000256" key="6">
    <source>
        <dbReference type="ARBA" id="ARBA00023002"/>
    </source>
</evidence>
<dbReference type="InterPro" id="IPR036396">
    <property type="entry name" value="Cyt_P450_sf"/>
</dbReference>
<protein>
    <submittedName>
        <fullName evidence="10">Cytochrome P450</fullName>
    </submittedName>
</protein>
<keyword evidence="4 9" id="KW-0349">Heme</keyword>
<comment type="similarity">
    <text evidence="3">Belongs to the cytochrome P450 family.</text>
</comment>
<dbReference type="InterPro" id="IPR050364">
    <property type="entry name" value="Cytochrome_P450_fung"/>
</dbReference>
<evidence type="ECO:0000256" key="4">
    <source>
        <dbReference type="ARBA" id="ARBA00022617"/>
    </source>
</evidence>
<dbReference type="Pfam" id="PF00067">
    <property type="entry name" value="p450"/>
    <property type="match status" value="1"/>
</dbReference>
<dbReference type="GO" id="GO:0016705">
    <property type="term" value="F:oxidoreductase activity, acting on paired donors, with incorporation or reduction of molecular oxygen"/>
    <property type="evidence" value="ECO:0007669"/>
    <property type="project" value="InterPro"/>
</dbReference>
<evidence type="ECO:0000256" key="2">
    <source>
        <dbReference type="ARBA" id="ARBA00005179"/>
    </source>
</evidence>
<keyword evidence="5 9" id="KW-0479">Metal-binding</keyword>
<evidence type="ECO:0000313" key="10">
    <source>
        <dbReference type="EMBL" id="KAJ7310003.1"/>
    </source>
</evidence>
<dbReference type="GO" id="GO:0020037">
    <property type="term" value="F:heme binding"/>
    <property type="evidence" value="ECO:0007669"/>
    <property type="project" value="InterPro"/>
</dbReference>
<dbReference type="Proteomes" id="UP001218218">
    <property type="component" value="Unassembled WGS sequence"/>
</dbReference>
<organism evidence="10 11">
    <name type="scientific">Mycena albidolilacea</name>
    <dbReference type="NCBI Taxonomy" id="1033008"/>
    <lineage>
        <taxon>Eukaryota</taxon>
        <taxon>Fungi</taxon>
        <taxon>Dikarya</taxon>
        <taxon>Basidiomycota</taxon>
        <taxon>Agaricomycotina</taxon>
        <taxon>Agaricomycetes</taxon>
        <taxon>Agaricomycetidae</taxon>
        <taxon>Agaricales</taxon>
        <taxon>Marasmiineae</taxon>
        <taxon>Mycenaceae</taxon>
        <taxon>Mycena</taxon>
    </lineage>
</organism>
<evidence type="ECO:0000256" key="5">
    <source>
        <dbReference type="ARBA" id="ARBA00022723"/>
    </source>
</evidence>
<keyword evidence="11" id="KW-1185">Reference proteome</keyword>
<proteinExistence type="inferred from homology"/>
<gene>
    <name evidence="10" type="ORF">DFH08DRAFT_918308</name>
</gene>
<comment type="caution">
    <text evidence="10">The sequence shown here is derived from an EMBL/GenBank/DDBJ whole genome shotgun (WGS) entry which is preliminary data.</text>
</comment>
<keyword evidence="7 9" id="KW-0408">Iron</keyword>
<dbReference type="PRINTS" id="PR00385">
    <property type="entry name" value="P450"/>
</dbReference>
<dbReference type="GO" id="GO:0005506">
    <property type="term" value="F:iron ion binding"/>
    <property type="evidence" value="ECO:0007669"/>
    <property type="project" value="InterPro"/>
</dbReference>
<evidence type="ECO:0000256" key="8">
    <source>
        <dbReference type="ARBA" id="ARBA00023033"/>
    </source>
</evidence>
<dbReference type="EMBL" id="JARIHO010000080">
    <property type="protein sequence ID" value="KAJ7310003.1"/>
    <property type="molecule type" value="Genomic_DNA"/>
</dbReference>
<dbReference type="SUPFAM" id="SSF48264">
    <property type="entry name" value="Cytochrome P450"/>
    <property type="match status" value="1"/>
</dbReference>
<dbReference type="InterPro" id="IPR001128">
    <property type="entry name" value="Cyt_P450"/>
</dbReference>
<keyword evidence="8" id="KW-0503">Monooxygenase</keyword>
<accession>A0AAD7EBF1</accession>
<dbReference type="PANTHER" id="PTHR46300">
    <property type="entry name" value="P450, PUTATIVE (EUROFUNG)-RELATED-RELATED"/>
    <property type="match status" value="1"/>
</dbReference>
<sequence>MYFGPRSYLTDSKGPIFHINIAGQNTVVLGNHKVAADLLDRRSGIYSDRPRNTVTRILTGDMVFAFAQVTPTWRRMRKASHEQFSDHNPSALGPQIARNYHTLQEREATVLVDQMIKAPLKFNDHIKRASASLVMAIIYGTPIADSNDPIVAEIQKFVDRALGAAAPGAFLVEYFTWMEYLPRWMSGWRRYAEFWYQKDSMMLTGLFANAQARRESGDDGPSVAATLMENTEKDALSVRESAWLTATLYAAGAETSAGQMEWFMISMILYPEVQTAAQQQLDEIVGRGRMPTLADYDHLPYIRAIVREVLRWRTVLPLGLPHRLSEDDWYEGFLIPKDSVIIPNIWGMNHDPAIYGVDVEIFRPERYLSESGELKPPPKDTKQEGHCSYGFGKRICVGRHIANRSLFIEVAAILWSFNIKPVHDRAGDIVLPDSIPKQEGSLILSAVSVPPCLSI</sequence>
<comment type="cofactor">
    <cofactor evidence="1 9">
        <name>heme</name>
        <dbReference type="ChEBI" id="CHEBI:30413"/>
    </cofactor>
</comment>
<evidence type="ECO:0000256" key="3">
    <source>
        <dbReference type="ARBA" id="ARBA00010617"/>
    </source>
</evidence>
<comment type="pathway">
    <text evidence="2">Secondary metabolite biosynthesis.</text>
</comment>
<dbReference type="PANTHER" id="PTHR46300:SF7">
    <property type="entry name" value="P450, PUTATIVE (EUROFUNG)-RELATED"/>
    <property type="match status" value="1"/>
</dbReference>
<dbReference type="AlphaFoldDB" id="A0AAD7EBF1"/>
<evidence type="ECO:0000256" key="1">
    <source>
        <dbReference type="ARBA" id="ARBA00001971"/>
    </source>
</evidence>
<dbReference type="InterPro" id="IPR002401">
    <property type="entry name" value="Cyt_P450_E_grp-I"/>
</dbReference>
<evidence type="ECO:0000256" key="7">
    <source>
        <dbReference type="ARBA" id="ARBA00023004"/>
    </source>
</evidence>
<dbReference type="CDD" id="cd11065">
    <property type="entry name" value="CYP64-like"/>
    <property type="match status" value="1"/>
</dbReference>
<name>A0AAD7EBF1_9AGAR</name>
<keyword evidence="6" id="KW-0560">Oxidoreductase</keyword>
<evidence type="ECO:0000256" key="9">
    <source>
        <dbReference type="PIRSR" id="PIRSR602401-1"/>
    </source>
</evidence>
<reference evidence="10" key="1">
    <citation type="submission" date="2023-03" db="EMBL/GenBank/DDBJ databases">
        <title>Massive genome expansion in bonnet fungi (Mycena s.s.) driven by repeated elements and novel gene families across ecological guilds.</title>
        <authorList>
            <consortium name="Lawrence Berkeley National Laboratory"/>
            <person name="Harder C.B."/>
            <person name="Miyauchi S."/>
            <person name="Viragh M."/>
            <person name="Kuo A."/>
            <person name="Thoen E."/>
            <person name="Andreopoulos B."/>
            <person name="Lu D."/>
            <person name="Skrede I."/>
            <person name="Drula E."/>
            <person name="Henrissat B."/>
            <person name="Morin E."/>
            <person name="Kohler A."/>
            <person name="Barry K."/>
            <person name="LaButti K."/>
            <person name="Morin E."/>
            <person name="Salamov A."/>
            <person name="Lipzen A."/>
            <person name="Mereny Z."/>
            <person name="Hegedus B."/>
            <person name="Baldrian P."/>
            <person name="Stursova M."/>
            <person name="Weitz H."/>
            <person name="Taylor A."/>
            <person name="Grigoriev I.V."/>
            <person name="Nagy L.G."/>
            <person name="Martin F."/>
            <person name="Kauserud H."/>
        </authorList>
    </citation>
    <scope>NUCLEOTIDE SEQUENCE</scope>
    <source>
        <strain evidence="10">CBHHK002</strain>
    </source>
</reference>
<dbReference type="PRINTS" id="PR00463">
    <property type="entry name" value="EP450I"/>
</dbReference>
<dbReference type="GO" id="GO:0004497">
    <property type="term" value="F:monooxygenase activity"/>
    <property type="evidence" value="ECO:0007669"/>
    <property type="project" value="UniProtKB-KW"/>
</dbReference>
<evidence type="ECO:0000313" key="11">
    <source>
        <dbReference type="Proteomes" id="UP001218218"/>
    </source>
</evidence>